<dbReference type="AlphaFoldDB" id="A0AAD8RXA5"/>
<evidence type="ECO:0000313" key="1">
    <source>
        <dbReference type="EMBL" id="KAK1632647.1"/>
    </source>
</evidence>
<dbReference type="InterPro" id="IPR012337">
    <property type="entry name" value="RNaseH-like_sf"/>
</dbReference>
<dbReference type="EMBL" id="JAUUTY010000005">
    <property type="protein sequence ID" value="KAK1632647.1"/>
    <property type="molecule type" value="Genomic_DNA"/>
</dbReference>
<gene>
    <name evidence="1" type="ORF">QYE76_006962</name>
</gene>
<keyword evidence="2" id="KW-1185">Reference proteome</keyword>
<dbReference type="Gene3D" id="3.30.420.10">
    <property type="entry name" value="Ribonuclease H-like superfamily/Ribonuclease H"/>
    <property type="match status" value="1"/>
</dbReference>
<dbReference type="GO" id="GO:0003676">
    <property type="term" value="F:nucleic acid binding"/>
    <property type="evidence" value="ECO:0007669"/>
    <property type="project" value="InterPro"/>
</dbReference>
<protein>
    <submittedName>
        <fullName evidence="1">Uncharacterized protein</fullName>
    </submittedName>
</protein>
<sequence>MEQLARTLSLPRSRVYYLTAEEMHFKIMVTLRASRVERWIRAVKRDFLDAAPIKCVCLDCDFTDPREGRDNQRDVVLQLSVVTKNLVFQICWADEVPQLLKDFLQDTKHGEHEA</sequence>
<name>A0AAD8RXA5_LOLMU</name>
<dbReference type="InterPro" id="IPR036397">
    <property type="entry name" value="RNaseH_sf"/>
</dbReference>
<organism evidence="1 2">
    <name type="scientific">Lolium multiflorum</name>
    <name type="common">Italian ryegrass</name>
    <name type="synonym">Lolium perenne subsp. multiflorum</name>
    <dbReference type="NCBI Taxonomy" id="4521"/>
    <lineage>
        <taxon>Eukaryota</taxon>
        <taxon>Viridiplantae</taxon>
        <taxon>Streptophyta</taxon>
        <taxon>Embryophyta</taxon>
        <taxon>Tracheophyta</taxon>
        <taxon>Spermatophyta</taxon>
        <taxon>Magnoliopsida</taxon>
        <taxon>Liliopsida</taxon>
        <taxon>Poales</taxon>
        <taxon>Poaceae</taxon>
        <taxon>BOP clade</taxon>
        <taxon>Pooideae</taxon>
        <taxon>Poodae</taxon>
        <taxon>Poeae</taxon>
        <taxon>Poeae Chloroplast Group 2 (Poeae type)</taxon>
        <taxon>Loliodinae</taxon>
        <taxon>Loliinae</taxon>
        <taxon>Lolium</taxon>
    </lineage>
</organism>
<dbReference type="Proteomes" id="UP001231189">
    <property type="component" value="Unassembled WGS sequence"/>
</dbReference>
<proteinExistence type="predicted"/>
<evidence type="ECO:0000313" key="2">
    <source>
        <dbReference type="Proteomes" id="UP001231189"/>
    </source>
</evidence>
<dbReference type="SUPFAM" id="SSF53098">
    <property type="entry name" value="Ribonuclease H-like"/>
    <property type="match status" value="1"/>
</dbReference>
<comment type="caution">
    <text evidence="1">The sequence shown here is derived from an EMBL/GenBank/DDBJ whole genome shotgun (WGS) entry which is preliminary data.</text>
</comment>
<reference evidence="1" key="1">
    <citation type="submission" date="2023-07" db="EMBL/GenBank/DDBJ databases">
        <title>A chromosome-level genome assembly of Lolium multiflorum.</title>
        <authorList>
            <person name="Chen Y."/>
            <person name="Copetti D."/>
            <person name="Kolliker R."/>
            <person name="Studer B."/>
        </authorList>
    </citation>
    <scope>NUCLEOTIDE SEQUENCE</scope>
    <source>
        <strain evidence="1">02402/16</strain>
        <tissue evidence="1">Leaf</tissue>
    </source>
</reference>
<accession>A0AAD8RXA5</accession>